<evidence type="ECO:0000313" key="2">
    <source>
        <dbReference type="Proteomes" id="UP000672032"/>
    </source>
</evidence>
<dbReference type="Proteomes" id="UP000672032">
    <property type="component" value="Chromosome 3"/>
</dbReference>
<sequence>MAKIDKANAKGNQCLETKLERKMVAQVPEYRQAGSQGEIEQLLIHTVAPGSRSASISARDERSITLEESTSLRGGLERYQLNREAAIGGQSYEFNQLYAYHCEYKARAKVISDMFNQYIWQTKDMRKDPELMHQTLEVIEAIQDLIRERDIRVAKFETILYTQKMAEAEDAELRQRSDERIGDVLDSVEEGPRLEEMSTADMETWLENSIILSDENSKMIAKVFEAFCAVRNGDFSDIEAAMGEYLENSSNHVDDDACKIANMESEPWARLYIEQRQINFAIDNMRQPAPIRGARMETILIQAIAANTPTDEDAPPWHDHRTEQHITVEEPDGIRHSSDPNRYLINRHAAIGGHAVNMSDILADNHAIKTAEACIATAIDELEKRDNERRVSRKNYLRATNLLKTLLSGVIEDHQTSLDKLATWAYARGFRECEGSDAQVSADESGGGGFERHEFIFNGNAERIATLRSVSEHQTSINKLMLESLEDVERNVHYCISVAMHARGLTIQLVVPE</sequence>
<dbReference type="EMBL" id="CP063407">
    <property type="protein sequence ID" value="QSZ32245.1"/>
    <property type="molecule type" value="Genomic_DNA"/>
</dbReference>
<dbReference type="AlphaFoldDB" id="A0A8A3PAW3"/>
<name>A0A8A3PAW3_9HELO</name>
<protein>
    <submittedName>
        <fullName evidence="1">Uncharacterized protein</fullName>
    </submittedName>
</protein>
<keyword evidence="2" id="KW-1185">Reference proteome</keyword>
<gene>
    <name evidence="1" type="ORF">DSL72_001819</name>
</gene>
<organism evidence="1 2">
    <name type="scientific">Monilinia vaccinii-corymbosi</name>
    <dbReference type="NCBI Taxonomy" id="61207"/>
    <lineage>
        <taxon>Eukaryota</taxon>
        <taxon>Fungi</taxon>
        <taxon>Dikarya</taxon>
        <taxon>Ascomycota</taxon>
        <taxon>Pezizomycotina</taxon>
        <taxon>Leotiomycetes</taxon>
        <taxon>Helotiales</taxon>
        <taxon>Sclerotiniaceae</taxon>
        <taxon>Monilinia</taxon>
    </lineage>
</organism>
<reference evidence="1" key="1">
    <citation type="submission" date="2020-10" db="EMBL/GenBank/DDBJ databases">
        <title>Genome Sequence of Monilinia vaccinii-corymbosi Sheds Light on Mummy Berry Disease Infection of Blueberry and Mating Type.</title>
        <authorList>
            <person name="Yow A.G."/>
            <person name="Zhang Y."/>
            <person name="Bansal K."/>
            <person name="Eacker S.M."/>
            <person name="Sullivan S."/>
            <person name="Liachko I."/>
            <person name="Cubeta M.A."/>
            <person name="Rollins J.A."/>
            <person name="Ashrafi H."/>
        </authorList>
    </citation>
    <scope>NUCLEOTIDE SEQUENCE</scope>
    <source>
        <strain evidence="1">RL-1</strain>
    </source>
</reference>
<proteinExistence type="predicted"/>
<dbReference type="OrthoDB" id="3522611at2759"/>
<accession>A0A8A3PAW3</accession>
<evidence type="ECO:0000313" key="1">
    <source>
        <dbReference type="EMBL" id="QSZ32245.1"/>
    </source>
</evidence>